<accession>A0ABY6B586</accession>
<gene>
    <name evidence="1" type="ORF">N4261_10845</name>
</gene>
<dbReference type="RefSeq" id="WP_261760153.1">
    <property type="nucleotide sequence ID" value="NZ_CP104562.2"/>
</dbReference>
<evidence type="ECO:0000313" key="1">
    <source>
        <dbReference type="EMBL" id="UXH80334.1"/>
    </source>
</evidence>
<name>A0ABY6B586_9BURK</name>
<sequence>MKSHPVTEELATVVFKRTRLADAKLRHDTASVPAHLRTLLLAIDGRLTVERYVAFLNSLAPLSPKFVQLEALGLVQRTRPPSESTLGAPPPLSKVEATLCDVKTLPLRGRGLDPNIVAAIESVFSVDQGRSSVPVGPPAEKLNAGAARQADDHLDCEETLNLVKKEMSRFISETMELKSMPLSQSIQMITTTRQLLDELPDYAQLLAPLGEAAARHIDQLHQLLQKNKRPLKPS</sequence>
<organism evidence="1 2">
    <name type="scientific">Roseateles amylovorans</name>
    <dbReference type="NCBI Taxonomy" id="2978473"/>
    <lineage>
        <taxon>Bacteria</taxon>
        <taxon>Pseudomonadati</taxon>
        <taxon>Pseudomonadota</taxon>
        <taxon>Betaproteobacteria</taxon>
        <taxon>Burkholderiales</taxon>
        <taxon>Sphaerotilaceae</taxon>
        <taxon>Roseateles</taxon>
    </lineage>
</organism>
<dbReference type="EMBL" id="CP104562">
    <property type="protein sequence ID" value="UXH80334.1"/>
    <property type="molecule type" value="Genomic_DNA"/>
</dbReference>
<reference evidence="1" key="1">
    <citation type="submission" date="2022-10" db="EMBL/GenBank/DDBJ databases">
        <title>Characterization and whole genome sequencing of a new Roseateles species, isolated from fresh water.</title>
        <authorList>
            <person name="Guliayeva D.Y."/>
            <person name="Akhremchuk A.E."/>
            <person name="Sikolenko M.A."/>
            <person name="Valentovich L.N."/>
            <person name="Sidarenka A.V."/>
        </authorList>
    </citation>
    <scope>NUCLEOTIDE SEQUENCE</scope>
    <source>
        <strain evidence="1">BIM B-1768</strain>
    </source>
</reference>
<dbReference type="Proteomes" id="UP001064933">
    <property type="component" value="Chromosome"/>
</dbReference>
<keyword evidence="2" id="KW-1185">Reference proteome</keyword>
<proteinExistence type="predicted"/>
<protein>
    <submittedName>
        <fullName evidence="1">Uncharacterized protein</fullName>
    </submittedName>
</protein>
<evidence type="ECO:0000313" key="2">
    <source>
        <dbReference type="Proteomes" id="UP001064933"/>
    </source>
</evidence>